<keyword evidence="5" id="KW-1185">Reference proteome</keyword>
<evidence type="ECO:0000256" key="1">
    <source>
        <dbReference type="PROSITE-ProRule" id="PRU00175"/>
    </source>
</evidence>
<dbReference type="SUPFAM" id="SSF57850">
    <property type="entry name" value="RING/U-box"/>
    <property type="match status" value="1"/>
</dbReference>
<dbReference type="PANTHER" id="PTHR47179:SF1">
    <property type="entry name" value="E3 UBIQUITIN-PROTEIN LIGASE SIS3"/>
    <property type="match status" value="1"/>
</dbReference>
<dbReference type="Proteomes" id="UP000824890">
    <property type="component" value="Unassembled WGS sequence"/>
</dbReference>
<organism evidence="4 5">
    <name type="scientific">Brassica napus</name>
    <name type="common">Rape</name>
    <dbReference type="NCBI Taxonomy" id="3708"/>
    <lineage>
        <taxon>Eukaryota</taxon>
        <taxon>Viridiplantae</taxon>
        <taxon>Streptophyta</taxon>
        <taxon>Embryophyta</taxon>
        <taxon>Tracheophyta</taxon>
        <taxon>Spermatophyta</taxon>
        <taxon>Magnoliopsida</taxon>
        <taxon>eudicotyledons</taxon>
        <taxon>Gunneridae</taxon>
        <taxon>Pentapetalae</taxon>
        <taxon>rosids</taxon>
        <taxon>malvids</taxon>
        <taxon>Brassicales</taxon>
        <taxon>Brassicaceae</taxon>
        <taxon>Brassiceae</taxon>
        <taxon>Brassica</taxon>
    </lineage>
</organism>
<reference evidence="4 5" key="1">
    <citation type="submission" date="2021-05" db="EMBL/GenBank/DDBJ databases">
        <title>Genome Assembly of Synthetic Allotetraploid Brassica napus Reveals Homoeologous Exchanges between Subgenomes.</title>
        <authorList>
            <person name="Davis J.T."/>
        </authorList>
    </citation>
    <scope>NUCLEOTIDE SEQUENCE [LARGE SCALE GENOMIC DNA]</scope>
    <source>
        <strain evidence="5">cv. Da-Ae</strain>
        <tissue evidence="4">Seedling</tissue>
    </source>
</reference>
<keyword evidence="1" id="KW-0862">Zinc</keyword>
<dbReference type="InterPro" id="IPR013083">
    <property type="entry name" value="Znf_RING/FYVE/PHD"/>
</dbReference>
<dbReference type="InterPro" id="IPR044793">
    <property type="entry name" value="SIS3"/>
</dbReference>
<keyword evidence="1" id="KW-0479">Metal-binding</keyword>
<evidence type="ECO:0000313" key="5">
    <source>
        <dbReference type="Proteomes" id="UP000824890"/>
    </source>
</evidence>
<dbReference type="PANTHER" id="PTHR47179">
    <property type="entry name" value="E3 UBIQUITIN-PROTEIN LIGASE SIS3"/>
    <property type="match status" value="1"/>
</dbReference>
<proteinExistence type="predicted"/>
<evidence type="ECO:0000256" key="2">
    <source>
        <dbReference type="SAM" id="MobiDB-lite"/>
    </source>
</evidence>
<feature type="non-terminal residue" evidence="4">
    <location>
        <position position="1"/>
    </location>
</feature>
<feature type="region of interest" description="Disordered" evidence="2">
    <location>
        <begin position="184"/>
        <end position="204"/>
    </location>
</feature>
<sequence length="204" mass="23438">GLPCAHNFHVECIDQWLCLNVKCPRCRCSVFPNLDLSALSNLQSSSTQQPSSQGNTETTEARLHKKPTTKRELLPETSVSNSPGPYRHRSGAYNTLNHTQIKKLDTDQRYSESLPPIAVLEFSEPHRTNNHVESKWRRYRFRGHPKSKHRTNVRSNAFKNQQTQCVTKVKTTLDMGCCSISRKDRSRRRLNRPEPFRRNGSAPV</sequence>
<dbReference type="EMBL" id="JAGKQM010000003">
    <property type="protein sequence ID" value="KAH0933550.1"/>
    <property type="molecule type" value="Genomic_DNA"/>
</dbReference>
<accession>A0ABQ8DYI6</accession>
<evidence type="ECO:0000259" key="3">
    <source>
        <dbReference type="PROSITE" id="PS50089"/>
    </source>
</evidence>
<name>A0ABQ8DYI6_BRANA</name>
<evidence type="ECO:0000313" key="4">
    <source>
        <dbReference type="EMBL" id="KAH0933550.1"/>
    </source>
</evidence>
<feature type="region of interest" description="Disordered" evidence="2">
    <location>
        <begin position="42"/>
        <end position="98"/>
    </location>
</feature>
<comment type="caution">
    <text evidence="4">The sequence shown here is derived from an EMBL/GenBank/DDBJ whole genome shotgun (WGS) entry which is preliminary data.</text>
</comment>
<feature type="compositionally biased region" description="Low complexity" evidence="2">
    <location>
        <begin position="42"/>
        <end position="53"/>
    </location>
</feature>
<feature type="domain" description="RING-type" evidence="3">
    <location>
        <begin position="2"/>
        <end position="27"/>
    </location>
</feature>
<dbReference type="PROSITE" id="PS50089">
    <property type="entry name" value="ZF_RING_2"/>
    <property type="match status" value="1"/>
</dbReference>
<protein>
    <recommendedName>
        <fullName evidence="3">RING-type domain-containing protein</fullName>
    </recommendedName>
</protein>
<dbReference type="Gene3D" id="3.30.40.10">
    <property type="entry name" value="Zinc/RING finger domain, C3HC4 (zinc finger)"/>
    <property type="match status" value="1"/>
</dbReference>
<gene>
    <name evidence="4" type="ORF">HID58_010667</name>
</gene>
<dbReference type="InterPro" id="IPR001841">
    <property type="entry name" value="Znf_RING"/>
</dbReference>
<keyword evidence="1" id="KW-0863">Zinc-finger</keyword>